<dbReference type="InterPro" id="IPR036390">
    <property type="entry name" value="WH_DNA-bd_sf"/>
</dbReference>
<dbReference type="InterPro" id="IPR036388">
    <property type="entry name" value="WH-like_DNA-bd_sf"/>
</dbReference>
<evidence type="ECO:0000256" key="1">
    <source>
        <dbReference type="ARBA" id="ARBA00023015"/>
    </source>
</evidence>
<sequence length="221" mass="25962">MFSPRYYYSANDPELYQYLLTQPHQKRHFDSGDFLWKPGEFIERVYYICSGVAVSFVEHETGRRKIFLFAGNGSIYPGCHTMQFKIEQSILTQAITPMETLEFRREDFYRMFQMNTRLNAFMFESYAMYINLLLYETAHQGYNDSFVKLCNLLYLFAQNRSQNTVELTQENLADILAINRVNVAKHLAVLREKGILQSHRKSLKILDMQALEALCSIETQP</sequence>
<dbReference type="InterPro" id="IPR018490">
    <property type="entry name" value="cNMP-bd_dom_sf"/>
</dbReference>
<dbReference type="EMBL" id="CABHMY010000011">
    <property type="protein sequence ID" value="VUW91127.1"/>
    <property type="molecule type" value="Genomic_DNA"/>
</dbReference>
<feature type="domain" description="HTH crp-type" evidence="5">
    <location>
        <begin position="143"/>
        <end position="209"/>
    </location>
</feature>
<dbReference type="InterPro" id="IPR012318">
    <property type="entry name" value="HTH_CRP"/>
</dbReference>
<evidence type="ECO:0000256" key="3">
    <source>
        <dbReference type="ARBA" id="ARBA00023163"/>
    </source>
</evidence>
<dbReference type="InterPro" id="IPR000595">
    <property type="entry name" value="cNMP-bd_dom"/>
</dbReference>
<dbReference type="InterPro" id="IPR014710">
    <property type="entry name" value="RmlC-like_jellyroll"/>
</dbReference>
<dbReference type="Proteomes" id="UP000406184">
    <property type="component" value="Unassembled WGS sequence"/>
</dbReference>
<feature type="domain" description="Cyclic nucleotide-binding" evidence="4">
    <location>
        <begin position="7"/>
        <end position="129"/>
    </location>
</feature>
<keyword evidence="7" id="KW-1185">Reference proteome</keyword>
<proteinExistence type="predicted"/>
<dbReference type="GO" id="GO:0006355">
    <property type="term" value="P:regulation of DNA-templated transcription"/>
    <property type="evidence" value="ECO:0007669"/>
    <property type="project" value="InterPro"/>
</dbReference>
<dbReference type="Gene3D" id="1.10.10.10">
    <property type="entry name" value="Winged helix-like DNA-binding domain superfamily/Winged helix DNA-binding domain"/>
    <property type="match status" value="1"/>
</dbReference>
<dbReference type="PROSITE" id="PS50042">
    <property type="entry name" value="CNMP_BINDING_3"/>
    <property type="match status" value="1"/>
</dbReference>
<dbReference type="SUPFAM" id="SSF46785">
    <property type="entry name" value="Winged helix' DNA-binding domain"/>
    <property type="match status" value="1"/>
</dbReference>
<dbReference type="AlphaFoldDB" id="A0A564S7L7"/>
<evidence type="ECO:0000313" key="6">
    <source>
        <dbReference type="EMBL" id="VUW91127.1"/>
    </source>
</evidence>
<dbReference type="Pfam" id="PF13545">
    <property type="entry name" value="HTH_Crp_2"/>
    <property type="match status" value="1"/>
</dbReference>
<dbReference type="Gene3D" id="2.60.120.10">
    <property type="entry name" value="Jelly Rolls"/>
    <property type="match status" value="1"/>
</dbReference>
<dbReference type="PROSITE" id="PS51063">
    <property type="entry name" value="HTH_CRP_2"/>
    <property type="match status" value="1"/>
</dbReference>
<dbReference type="SUPFAM" id="SSF51206">
    <property type="entry name" value="cAMP-binding domain-like"/>
    <property type="match status" value="1"/>
</dbReference>
<keyword evidence="3" id="KW-0804">Transcription</keyword>
<protein>
    <submittedName>
        <fullName evidence="6">Crp-like helix-turn-helix domain protein</fullName>
    </submittedName>
</protein>
<dbReference type="GO" id="GO:0003677">
    <property type="term" value="F:DNA binding"/>
    <property type="evidence" value="ECO:0007669"/>
    <property type="project" value="UniProtKB-KW"/>
</dbReference>
<evidence type="ECO:0000259" key="5">
    <source>
        <dbReference type="PROSITE" id="PS51063"/>
    </source>
</evidence>
<dbReference type="CDD" id="cd00038">
    <property type="entry name" value="CAP_ED"/>
    <property type="match status" value="1"/>
</dbReference>
<evidence type="ECO:0000313" key="7">
    <source>
        <dbReference type="Proteomes" id="UP000406184"/>
    </source>
</evidence>
<evidence type="ECO:0000259" key="4">
    <source>
        <dbReference type="PROSITE" id="PS50042"/>
    </source>
</evidence>
<keyword evidence="2" id="KW-0238">DNA-binding</keyword>
<organism evidence="6 7">
    <name type="scientific">Faecalibacterium prausnitzii</name>
    <dbReference type="NCBI Taxonomy" id="853"/>
    <lineage>
        <taxon>Bacteria</taxon>
        <taxon>Bacillati</taxon>
        <taxon>Bacillota</taxon>
        <taxon>Clostridia</taxon>
        <taxon>Eubacteriales</taxon>
        <taxon>Oscillospiraceae</taxon>
        <taxon>Faecalibacterium</taxon>
    </lineage>
</organism>
<dbReference type="Pfam" id="PF00027">
    <property type="entry name" value="cNMP_binding"/>
    <property type="match status" value="1"/>
</dbReference>
<accession>A0A564S7L7</accession>
<gene>
    <name evidence="6" type="ORF">FPPS064S07_01878</name>
</gene>
<evidence type="ECO:0000256" key="2">
    <source>
        <dbReference type="ARBA" id="ARBA00023125"/>
    </source>
</evidence>
<name>A0A564S7L7_9FIRM</name>
<reference evidence="6 7" key="1">
    <citation type="submission" date="2019-07" db="EMBL/GenBank/DDBJ databases">
        <authorList>
            <person name="Hibberd C M."/>
            <person name="Gehrig L. J."/>
            <person name="Chang H.-W."/>
            <person name="Venkatesh S."/>
        </authorList>
    </citation>
    <scope>NUCLEOTIDE SEQUENCE [LARGE SCALE GENOMIC DNA]</scope>
    <source>
        <strain evidence="6">Faecalibacterium_prausnitzii_JG_BgPS064</strain>
    </source>
</reference>
<keyword evidence="1" id="KW-0805">Transcription regulation</keyword>